<dbReference type="Pfam" id="PF00001">
    <property type="entry name" value="7tm_1"/>
    <property type="match status" value="1"/>
</dbReference>
<dbReference type="InterPro" id="IPR000276">
    <property type="entry name" value="GPCR_Rhodpsn"/>
</dbReference>
<dbReference type="GO" id="GO:0004930">
    <property type="term" value="F:G protein-coupled receptor activity"/>
    <property type="evidence" value="ECO:0007669"/>
    <property type="project" value="UniProtKB-KW"/>
</dbReference>
<evidence type="ECO:0000259" key="13">
    <source>
        <dbReference type="PROSITE" id="PS50262"/>
    </source>
</evidence>
<keyword evidence="8" id="KW-0297">G-protein coupled receptor</keyword>
<dbReference type="Gene3D" id="1.20.1070.10">
    <property type="entry name" value="Rhodopsin 7-helix transmembrane proteins"/>
    <property type="match status" value="1"/>
</dbReference>
<keyword evidence="6 12" id="KW-1133">Transmembrane helix</keyword>
<feature type="transmembrane region" description="Helical" evidence="12">
    <location>
        <begin position="88"/>
        <end position="111"/>
    </location>
</feature>
<sequence>MPDGLQTSCSFDYLAANVKNYLYVAGMYTFEFLIPVGIVVVCYWQIVLIVRRNEREMASFTREANANKIRSMQIRGAQRRADVQAAKVSAIVVSVFVISWLPYATLAFLALNGYRSSLTPISAEVAVLFAKSSAVYNPLVYALMNTKFRASLSERMSCLIECCHCRRGQVVVAQSLSPSPC</sequence>
<keyword evidence="10" id="KW-0675">Receptor</keyword>
<dbReference type="EMBL" id="UYRU01077642">
    <property type="protein sequence ID" value="VDN28331.1"/>
    <property type="molecule type" value="Genomic_DNA"/>
</dbReference>
<protein>
    <recommendedName>
        <fullName evidence="13">G-protein coupled receptors family 1 profile domain-containing protein</fullName>
    </recommendedName>
</protein>
<keyword evidence="5" id="KW-0681">Retinal protein</keyword>
<dbReference type="Proteomes" id="UP000281553">
    <property type="component" value="Unassembled WGS sequence"/>
</dbReference>
<proteinExistence type="predicted"/>
<gene>
    <name evidence="14" type="ORF">DILT_LOCUS15162</name>
</gene>
<dbReference type="GO" id="GO:0009881">
    <property type="term" value="F:photoreceptor activity"/>
    <property type="evidence" value="ECO:0007669"/>
    <property type="project" value="UniProtKB-KW"/>
</dbReference>
<evidence type="ECO:0000256" key="8">
    <source>
        <dbReference type="ARBA" id="ARBA00023040"/>
    </source>
</evidence>
<dbReference type="PRINTS" id="PR00237">
    <property type="entry name" value="GPCRRHODOPSN"/>
</dbReference>
<dbReference type="PANTHER" id="PTHR24240">
    <property type="entry name" value="OPSIN"/>
    <property type="match status" value="1"/>
</dbReference>
<keyword evidence="2" id="KW-0600">Photoreceptor protein</keyword>
<evidence type="ECO:0000256" key="1">
    <source>
        <dbReference type="ARBA" id="ARBA00004141"/>
    </source>
</evidence>
<keyword evidence="4 12" id="KW-0812">Transmembrane</keyword>
<keyword evidence="7" id="KW-0157">Chromophore</keyword>
<evidence type="ECO:0000256" key="3">
    <source>
        <dbReference type="ARBA" id="ARBA00022606"/>
    </source>
</evidence>
<evidence type="ECO:0000256" key="12">
    <source>
        <dbReference type="SAM" id="Phobius"/>
    </source>
</evidence>
<dbReference type="GO" id="GO:0007602">
    <property type="term" value="P:phototransduction"/>
    <property type="evidence" value="ECO:0007669"/>
    <property type="project" value="UniProtKB-KW"/>
</dbReference>
<evidence type="ECO:0000256" key="5">
    <source>
        <dbReference type="ARBA" id="ARBA00022925"/>
    </source>
</evidence>
<keyword evidence="11" id="KW-0807">Transducer</keyword>
<dbReference type="PROSITE" id="PS00238">
    <property type="entry name" value="OPSIN"/>
    <property type="match status" value="1"/>
</dbReference>
<feature type="transmembrane region" description="Helical" evidence="12">
    <location>
        <begin position="123"/>
        <end position="144"/>
    </location>
</feature>
<dbReference type="GO" id="GO:0016020">
    <property type="term" value="C:membrane"/>
    <property type="evidence" value="ECO:0007669"/>
    <property type="project" value="UniProtKB-SubCell"/>
</dbReference>
<dbReference type="InterPro" id="IPR050125">
    <property type="entry name" value="GPCR_opsins"/>
</dbReference>
<evidence type="ECO:0000256" key="11">
    <source>
        <dbReference type="ARBA" id="ARBA00023224"/>
    </source>
</evidence>
<evidence type="ECO:0000313" key="15">
    <source>
        <dbReference type="Proteomes" id="UP000281553"/>
    </source>
</evidence>
<evidence type="ECO:0000256" key="2">
    <source>
        <dbReference type="ARBA" id="ARBA00022543"/>
    </source>
</evidence>
<dbReference type="AlphaFoldDB" id="A0A3P7NAK9"/>
<dbReference type="OrthoDB" id="9996086at2759"/>
<keyword evidence="3" id="KW-0716">Sensory transduction</keyword>
<feature type="transmembrane region" description="Helical" evidence="12">
    <location>
        <begin position="32"/>
        <end position="50"/>
    </location>
</feature>
<name>A0A3P7NAK9_DIBLA</name>
<feature type="domain" description="G-protein coupled receptors family 1 profile" evidence="13">
    <location>
        <begin position="1"/>
        <end position="141"/>
    </location>
</feature>
<keyword evidence="15" id="KW-1185">Reference proteome</keyword>
<evidence type="ECO:0000256" key="10">
    <source>
        <dbReference type="ARBA" id="ARBA00023170"/>
    </source>
</evidence>
<evidence type="ECO:0000256" key="7">
    <source>
        <dbReference type="ARBA" id="ARBA00022991"/>
    </source>
</evidence>
<evidence type="ECO:0000256" key="9">
    <source>
        <dbReference type="ARBA" id="ARBA00023136"/>
    </source>
</evidence>
<keyword evidence="9 12" id="KW-0472">Membrane</keyword>
<comment type="subcellular location">
    <subcellularLocation>
        <location evidence="1">Membrane</location>
        <topology evidence="1">Multi-pass membrane protein</topology>
    </subcellularLocation>
</comment>
<reference evidence="14 15" key="1">
    <citation type="submission" date="2018-11" db="EMBL/GenBank/DDBJ databases">
        <authorList>
            <consortium name="Pathogen Informatics"/>
        </authorList>
    </citation>
    <scope>NUCLEOTIDE SEQUENCE [LARGE SCALE GENOMIC DNA]</scope>
</reference>
<evidence type="ECO:0000256" key="6">
    <source>
        <dbReference type="ARBA" id="ARBA00022989"/>
    </source>
</evidence>
<dbReference type="InterPro" id="IPR027430">
    <property type="entry name" value="Retinal_BS"/>
</dbReference>
<dbReference type="SUPFAM" id="SSF81321">
    <property type="entry name" value="Family A G protein-coupled receptor-like"/>
    <property type="match status" value="1"/>
</dbReference>
<accession>A0A3P7NAK9</accession>
<evidence type="ECO:0000313" key="14">
    <source>
        <dbReference type="EMBL" id="VDN28331.1"/>
    </source>
</evidence>
<dbReference type="InterPro" id="IPR017452">
    <property type="entry name" value="GPCR_Rhodpsn_7TM"/>
</dbReference>
<evidence type="ECO:0000256" key="4">
    <source>
        <dbReference type="ARBA" id="ARBA00022692"/>
    </source>
</evidence>
<dbReference type="PROSITE" id="PS50262">
    <property type="entry name" value="G_PROTEIN_RECEP_F1_2"/>
    <property type="match status" value="1"/>
</dbReference>
<organism evidence="14 15">
    <name type="scientific">Dibothriocephalus latus</name>
    <name type="common">Fish tapeworm</name>
    <name type="synonym">Diphyllobothrium latum</name>
    <dbReference type="NCBI Taxonomy" id="60516"/>
    <lineage>
        <taxon>Eukaryota</taxon>
        <taxon>Metazoa</taxon>
        <taxon>Spiralia</taxon>
        <taxon>Lophotrochozoa</taxon>
        <taxon>Platyhelminthes</taxon>
        <taxon>Cestoda</taxon>
        <taxon>Eucestoda</taxon>
        <taxon>Diphyllobothriidea</taxon>
        <taxon>Diphyllobothriidae</taxon>
        <taxon>Dibothriocephalus</taxon>
    </lineage>
</organism>